<dbReference type="AlphaFoldDB" id="A0A6M3IFI8"/>
<reference evidence="1" key="1">
    <citation type="submission" date="2020-03" db="EMBL/GenBank/DDBJ databases">
        <title>The deep terrestrial virosphere.</title>
        <authorList>
            <person name="Holmfeldt K."/>
            <person name="Nilsson E."/>
            <person name="Simone D."/>
            <person name="Lopez-Fernandez M."/>
            <person name="Wu X."/>
            <person name="de Brujin I."/>
            <person name="Lundin D."/>
            <person name="Andersson A."/>
            <person name="Bertilsson S."/>
            <person name="Dopson M."/>
        </authorList>
    </citation>
    <scope>NUCLEOTIDE SEQUENCE</scope>
    <source>
        <strain evidence="3">MM171B02098</strain>
        <strain evidence="2">MM415A01968</strain>
        <strain evidence="1">MM415B01890</strain>
    </source>
</reference>
<dbReference type="EMBL" id="MT141209">
    <property type="protein sequence ID" value="QJA56280.1"/>
    <property type="molecule type" value="Genomic_DNA"/>
</dbReference>
<protein>
    <submittedName>
        <fullName evidence="1">Putative tail protein</fullName>
    </submittedName>
</protein>
<evidence type="ECO:0000313" key="2">
    <source>
        <dbReference type="EMBL" id="QJA74567.1"/>
    </source>
</evidence>
<sequence length="125" mass="13231">MAEKHSGFKTSGIIESDVATGVSPLIIASTTKVTNLNADTLDGFHASDFVSSTSSIKGKATIPAGSVSVVVYHELGSIPTVFITPYHIDAVQGYVDETTITSTQFTIYIPVKQLSNVSFGYEAKI</sequence>
<dbReference type="EMBL" id="MT143729">
    <property type="protein sequence ID" value="QJB01737.1"/>
    <property type="molecule type" value="Genomic_DNA"/>
</dbReference>
<accession>A0A6M3IFI8</accession>
<organism evidence="1">
    <name type="scientific">viral metagenome</name>
    <dbReference type="NCBI Taxonomy" id="1070528"/>
    <lineage>
        <taxon>unclassified sequences</taxon>
        <taxon>metagenomes</taxon>
        <taxon>organismal metagenomes</taxon>
    </lineage>
</organism>
<name>A0A6M3IFI8_9ZZZZ</name>
<evidence type="ECO:0000313" key="1">
    <source>
        <dbReference type="EMBL" id="QJA56280.1"/>
    </source>
</evidence>
<proteinExistence type="predicted"/>
<gene>
    <name evidence="3" type="ORF">MM171B02098_0005</name>
    <name evidence="2" type="ORF">MM415A01968_0004</name>
    <name evidence="1" type="ORF">MM415B01890_0013</name>
</gene>
<dbReference type="EMBL" id="MT142106">
    <property type="protein sequence ID" value="QJA74567.1"/>
    <property type="molecule type" value="Genomic_DNA"/>
</dbReference>
<evidence type="ECO:0000313" key="3">
    <source>
        <dbReference type="EMBL" id="QJB01737.1"/>
    </source>
</evidence>